<dbReference type="Proteomes" id="UP000280696">
    <property type="component" value="Unassembled WGS sequence"/>
</dbReference>
<evidence type="ECO:0000313" key="2">
    <source>
        <dbReference type="EMBL" id="RKI90253.1"/>
    </source>
</evidence>
<comment type="caution">
    <text evidence="2">The sequence shown here is derived from an EMBL/GenBank/DDBJ whole genome shotgun (WGS) entry which is preliminary data.</text>
</comment>
<name>A0A3A9ART7_9FIRM</name>
<keyword evidence="1" id="KW-0472">Membrane</keyword>
<feature type="transmembrane region" description="Helical" evidence="1">
    <location>
        <begin position="28"/>
        <end position="48"/>
    </location>
</feature>
<protein>
    <submittedName>
        <fullName evidence="2">Uncharacterized protein</fullName>
    </submittedName>
</protein>
<gene>
    <name evidence="2" type="ORF">D7V94_14100</name>
</gene>
<evidence type="ECO:0000313" key="3">
    <source>
        <dbReference type="Proteomes" id="UP000280696"/>
    </source>
</evidence>
<keyword evidence="1" id="KW-1133">Transmembrane helix</keyword>
<dbReference type="EMBL" id="RAYQ01000015">
    <property type="protein sequence ID" value="RKI90253.1"/>
    <property type="molecule type" value="Genomic_DNA"/>
</dbReference>
<dbReference type="RefSeq" id="WP_120470863.1">
    <property type="nucleotide sequence ID" value="NZ_RAYQ01000015.1"/>
</dbReference>
<dbReference type="AlphaFoldDB" id="A0A3A9ART7"/>
<evidence type="ECO:0000256" key="1">
    <source>
        <dbReference type="SAM" id="Phobius"/>
    </source>
</evidence>
<feature type="transmembrane region" description="Helical" evidence="1">
    <location>
        <begin position="6"/>
        <end position="21"/>
    </location>
</feature>
<reference evidence="2 3" key="1">
    <citation type="submission" date="2018-09" db="EMBL/GenBank/DDBJ databases">
        <title>Murine metabolic-syndrome-specific gut microbial biobank.</title>
        <authorList>
            <person name="Liu C."/>
        </authorList>
    </citation>
    <scope>NUCLEOTIDE SEQUENCE [LARGE SCALE GENOMIC DNA]</scope>
    <source>
        <strain evidence="2 3">0.1xD8-82</strain>
    </source>
</reference>
<keyword evidence="1" id="KW-0812">Transmembrane</keyword>
<accession>A0A3A9ART7</accession>
<proteinExistence type="predicted"/>
<sequence length="224" mass="25646">MLIASLFLFFIGILAWILTLLHQKSKKVALFFTFLGMMGTLLGTLEYFTDYNLLEELKEYVKLSIFESQDNSETETEMANVVKDEENIEATDAAPSAVEVKIPDETDIPVQEEEINKTDVLPSSDNINMIVFLNVREKMSRDSDGIIHIAWTPMVNQDVYKLKVEIDDNFSNIDTDREVDCENSWCDIELSECISNTVIFISVGVYNDEISDWVYTDKTSFVLF</sequence>
<organism evidence="2 3">
    <name type="scientific">Parablautia intestinalis</name>
    <dbReference type="NCBI Taxonomy" id="2320100"/>
    <lineage>
        <taxon>Bacteria</taxon>
        <taxon>Bacillati</taxon>
        <taxon>Bacillota</taxon>
        <taxon>Clostridia</taxon>
        <taxon>Lachnospirales</taxon>
        <taxon>Lachnospiraceae</taxon>
        <taxon>Parablautia</taxon>
    </lineage>
</organism>
<keyword evidence="3" id="KW-1185">Reference proteome</keyword>